<keyword evidence="1" id="KW-0430">Lectin</keyword>
<keyword evidence="4" id="KW-0472">Membrane</keyword>
<protein>
    <recommendedName>
        <fullName evidence="5">SUEL-type lectin domain-containing protein</fullName>
    </recommendedName>
</protein>
<dbReference type="RefSeq" id="XP_035774292.1">
    <property type="nucleotide sequence ID" value="XM_035918399.1"/>
</dbReference>
<dbReference type="GeneID" id="118457107"/>
<feature type="compositionally biased region" description="Polar residues" evidence="3">
    <location>
        <begin position="574"/>
        <end position="590"/>
    </location>
</feature>
<dbReference type="InterPro" id="IPR043159">
    <property type="entry name" value="Lectin_gal-bd_sf"/>
</dbReference>
<feature type="region of interest" description="Disordered" evidence="3">
    <location>
        <begin position="308"/>
        <end position="351"/>
    </location>
</feature>
<organism evidence="6 7">
    <name type="scientific">Anopheles albimanus</name>
    <name type="common">New world malaria mosquito</name>
    <dbReference type="NCBI Taxonomy" id="7167"/>
    <lineage>
        <taxon>Eukaryota</taxon>
        <taxon>Metazoa</taxon>
        <taxon>Ecdysozoa</taxon>
        <taxon>Arthropoda</taxon>
        <taxon>Hexapoda</taxon>
        <taxon>Insecta</taxon>
        <taxon>Pterygota</taxon>
        <taxon>Neoptera</taxon>
        <taxon>Endopterygota</taxon>
        <taxon>Diptera</taxon>
        <taxon>Nematocera</taxon>
        <taxon>Culicoidea</taxon>
        <taxon>Culicidae</taxon>
        <taxon>Anophelinae</taxon>
        <taxon>Anopheles</taxon>
    </lineage>
</organism>
<dbReference type="CDD" id="cd22828">
    <property type="entry name" value="Gal_Rha_Lectin_EVA1_EVA1C_rpt1"/>
    <property type="match status" value="1"/>
</dbReference>
<accession>A0A8W7K873</accession>
<evidence type="ECO:0000256" key="3">
    <source>
        <dbReference type="SAM" id="MobiDB-lite"/>
    </source>
</evidence>
<reference evidence="6 7" key="1">
    <citation type="journal article" date="2017" name="G3 (Bethesda)">
        <title>The Physical Genome Mapping of Anopheles albimanus Corrected Scaffold Misassemblies and Identified Interarm Rearrangements in Genus Anopheles.</title>
        <authorList>
            <person name="Artemov G.N."/>
            <person name="Peery A.N."/>
            <person name="Jiang X."/>
            <person name="Tu Z."/>
            <person name="Stegniy V.N."/>
            <person name="Sharakhova M.V."/>
            <person name="Sharakhov I.V."/>
        </authorList>
    </citation>
    <scope>NUCLEOTIDE SEQUENCE [LARGE SCALE GENOMIC DNA]</scope>
    <source>
        <strain evidence="6 7">ALBI9_A</strain>
    </source>
</reference>
<dbReference type="CDD" id="cd22829">
    <property type="entry name" value="Gal_Rha_Lectin_EVA1_EVA1C_rpt2"/>
    <property type="match status" value="1"/>
</dbReference>
<evidence type="ECO:0000256" key="2">
    <source>
        <dbReference type="ARBA" id="ARBA00022737"/>
    </source>
</evidence>
<dbReference type="EnsemblMetazoa" id="AALB016318-RA">
    <property type="protein sequence ID" value="AALB016318-PA"/>
    <property type="gene ID" value="AALB016318"/>
</dbReference>
<dbReference type="FunFam" id="2.60.120.740:FF:000003">
    <property type="entry name" value="Protein eva-1 homolog C"/>
    <property type="match status" value="1"/>
</dbReference>
<feature type="domain" description="SUEL-type lectin" evidence="5">
    <location>
        <begin position="179"/>
        <end position="270"/>
    </location>
</feature>
<keyword evidence="2" id="KW-0677">Repeat</keyword>
<name>A0A8W7K873_ANOAL</name>
<dbReference type="Pfam" id="PF02140">
    <property type="entry name" value="SUEL_Lectin"/>
    <property type="match status" value="2"/>
</dbReference>
<feature type="compositionally biased region" description="Low complexity" evidence="3">
    <location>
        <begin position="525"/>
        <end position="543"/>
    </location>
</feature>
<dbReference type="GO" id="GO:0030246">
    <property type="term" value="F:carbohydrate binding"/>
    <property type="evidence" value="ECO:0007669"/>
    <property type="project" value="UniProtKB-KW"/>
</dbReference>
<evidence type="ECO:0000256" key="4">
    <source>
        <dbReference type="SAM" id="Phobius"/>
    </source>
</evidence>
<evidence type="ECO:0000259" key="5">
    <source>
        <dbReference type="PROSITE" id="PS50228"/>
    </source>
</evidence>
<feature type="transmembrane region" description="Helical" evidence="4">
    <location>
        <begin position="369"/>
        <end position="394"/>
    </location>
</feature>
<feature type="region of interest" description="Disordered" evidence="3">
    <location>
        <begin position="566"/>
        <end position="590"/>
    </location>
</feature>
<evidence type="ECO:0000313" key="6">
    <source>
        <dbReference type="EnsemblMetazoa" id="AALB016318-PA"/>
    </source>
</evidence>
<sequence length="590" mass="64767">MELRQPLHRSQHHRVLRWIAVFAMLTVTPPPVLLAETDTQIFRVDPLALLSGTLRTYQRAGCDREYVTLSCPRGTSISIEIAQYGRSGDANLCPASTEDALDISIPGTEIEIKAPESCTWPNALQYSLLQTVVEACQKKSHCKFLASPKTFGGDPCPGQRKFVEVAYKCRPYEFRSKIACENDVIQLICNPYSRIAIYSANYGRTEYESLQCAQPQGVKEENCLASYATETVMQKCHGRRKCTLSADSTTFGKPCRPDSRMYLKVVYTCVPRKVLKDRFEAAPEPDEPLQSDLDQDQDELYDEDQFFRESDAAPPGPAPKLQGGPTNGRVSDVPIFAGAPTSTAPSPPRSIQDIMDDGEFPFGENQEKFYLYLIVAVTVAILLCVSIVIGRLVVQRRRTVKEDDKFQTSNTGETTLPNGFTDDISEIDADIDLQTPLPVPSVSRSDSYGPYTPSPGPYGNLGPSNISHTSTTMLVPPCSMSAIMSTSQPPGYMSGPINIMPSQLGSSIGAIRTPLAAMTTLPRPHQGQGLQQQQQQQQQQHQLPPGFLGSIGAGSIIGHTQTLRRLSGDHEGNTPRSLSRGATNAQYYYG</sequence>
<proteinExistence type="predicted"/>
<dbReference type="AlphaFoldDB" id="A0A8W7K873"/>
<dbReference type="PANTHER" id="PTHR46780">
    <property type="entry name" value="PROTEIN EVA-1"/>
    <property type="match status" value="1"/>
</dbReference>
<feature type="region of interest" description="Disordered" evidence="3">
    <location>
        <begin position="521"/>
        <end position="551"/>
    </location>
</feature>
<dbReference type="OrthoDB" id="5970528at2759"/>
<keyword evidence="4" id="KW-1133">Transmembrane helix</keyword>
<keyword evidence="4" id="KW-0812">Transmembrane</keyword>
<dbReference type="KEGG" id="aali:118457107"/>
<feature type="domain" description="SUEL-type lectin" evidence="5">
    <location>
        <begin position="61"/>
        <end position="170"/>
    </location>
</feature>
<reference evidence="6" key="2">
    <citation type="submission" date="2022-08" db="UniProtKB">
        <authorList>
            <consortium name="EnsemblMetazoa"/>
        </authorList>
    </citation>
    <scope>IDENTIFICATION</scope>
    <source>
        <strain evidence="6">STECLA/ALBI9_A</strain>
    </source>
</reference>
<dbReference type="Proteomes" id="UP000069272">
    <property type="component" value="Chromosome 2R"/>
</dbReference>
<dbReference type="InterPro" id="IPR000922">
    <property type="entry name" value="Lectin_gal-bd_dom"/>
</dbReference>
<keyword evidence="7" id="KW-1185">Reference proteome</keyword>
<evidence type="ECO:0000313" key="7">
    <source>
        <dbReference type="Proteomes" id="UP000069272"/>
    </source>
</evidence>
<dbReference type="Gene3D" id="2.60.120.740">
    <property type="match status" value="2"/>
</dbReference>
<dbReference type="PROSITE" id="PS50228">
    <property type="entry name" value="SUEL_LECTIN"/>
    <property type="match status" value="2"/>
</dbReference>
<evidence type="ECO:0000256" key="1">
    <source>
        <dbReference type="ARBA" id="ARBA00022734"/>
    </source>
</evidence>